<evidence type="ECO:0000313" key="1">
    <source>
        <dbReference type="EMBL" id="GAA0764377.1"/>
    </source>
</evidence>
<evidence type="ECO:0000313" key="2">
    <source>
        <dbReference type="Proteomes" id="UP001500279"/>
    </source>
</evidence>
<name>A0ABP3VNI4_9BURK</name>
<dbReference type="Pfam" id="PF12094">
    <property type="entry name" value="DUF3570"/>
    <property type="match status" value="3"/>
</dbReference>
<organism evidence="1 2">
    <name type="scientific">Ideonella azotifigens</name>
    <dbReference type="NCBI Taxonomy" id="513160"/>
    <lineage>
        <taxon>Bacteria</taxon>
        <taxon>Pseudomonadati</taxon>
        <taxon>Pseudomonadota</taxon>
        <taxon>Betaproteobacteria</taxon>
        <taxon>Burkholderiales</taxon>
        <taxon>Sphaerotilaceae</taxon>
        <taxon>Ideonella</taxon>
    </lineage>
</organism>
<comment type="caution">
    <text evidence="1">The sequence shown here is derived from an EMBL/GenBank/DDBJ whole genome shotgun (WGS) entry which is preliminary data.</text>
</comment>
<keyword evidence="2" id="KW-1185">Reference proteome</keyword>
<dbReference type="InterPro" id="IPR021953">
    <property type="entry name" value="DUF3570"/>
</dbReference>
<dbReference type="RefSeq" id="WP_141290185.1">
    <property type="nucleotide sequence ID" value="NZ_BAAAEW010000042.1"/>
</dbReference>
<accession>A0ABP3VNI4</accession>
<dbReference type="Proteomes" id="UP001500279">
    <property type="component" value="Unassembled WGS sequence"/>
</dbReference>
<gene>
    <name evidence="1" type="ORF">GCM10009107_50380</name>
</gene>
<protein>
    <submittedName>
        <fullName evidence="1">DUF3570 domain-containing protein</fullName>
    </submittedName>
</protein>
<dbReference type="SUPFAM" id="SSF56935">
    <property type="entry name" value="Porins"/>
    <property type="match status" value="1"/>
</dbReference>
<reference evidence="2" key="1">
    <citation type="journal article" date="2019" name="Int. J. Syst. Evol. Microbiol.">
        <title>The Global Catalogue of Microorganisms (GCM) 10K type strain sequencing project: providing services to taxonomists for standard genome sequencing and annotation.</title>
        <authorList>
            <consortium name="The Broad Institute Genomics Platform"/>
            <consortium name="The Broad Institute Genome Sequencing Center for Infectious Disease"/>
            <person name="Wu L."/>
            <person name="Ma J."/>
        </authorList>
    </citation>
    <scope>NUCLEOTIDE SEQUENCE [LARGE SCALE GENOMIC DNA]</scope>
    <source>
        <strain evidence="2">JCM 15503</strain>
    </source>
</reference>
<proteinExistence type="predicted"/>
<dbReference type="EMBL" id="BAAAEW010000042">
    <property type="protein sequence ID" value="GAA0764377.1"/>
    <property type="molecule type" value="Genomic_DNA"/>
</dbReference>
<sequence>MAATDVARPLGWLAAAALAVPGVMPRPALAEEAPEKALIALKYLHYQDSQSVKTQYPFYDGSEPSTFKRIQVSSPSALLSLPIGRQWLVDASAVVDEVSGATPRYYSDISGASRMSDRRVAGDLKVTHFSERSALAVGVSHSSENDYVSNALSVEGRWSTEDNNNTLTAALGLSKDTIAPTGGGVLGVAQDHKRTIETMVGVTRAFTRNDLIQATLGLNFGNGYFSDPYKQFDSRPRERFTTVFQLRWNHHMQGWGATLRTGYRYYHDSFGIGAHSLDAQWVQPVTESLKLSPLLRYYTQSSASFYHDPVTDVEVYPGLPAEATYSSDDQRLSAFGAFTAGLKAEYTLGAWTADAKVERYEQRAQWRIGGHGSLGIDPFRATSLQLGLAYSF</sequence>